<reference evidence="2 3" key="1">
    <citation type="journal article" date="2018" name="Mol. Plant">
        <title>The genome of Artemisia annua provides insight into the evolution of Asteraceae family and artemisinin biosynthesis.</title>
        <authorList>
            <person name="Shen Q."/>
            <person name="Zhang L."/>
            <person name="Liao Z."/>
            <person name="Wang S."/>
            <person name="Yan T."/>
            <person name="Shi P."/>
            <person name="Liu M."/>
            <person name="Fu X."/>
            <person name="Pan Q."/>
            <person name="Wang Y."/>
            <person name="Lv Z."/>
            <person name="Lu X."/>
            <person name="Zhang F."/>
            <person name="Jiang W."/>
            <person name="Ma Y."/>
            <person name="Chen M."/>
            <person name="Hao X."/>
            <person name="Li L."/>
            <person name="Tang Y."/>
            <person name="Lv G."/>
            <person name="Zhou Y."/>
            <person name="Sun X."/>
            <person name="Brodelius P.E."/>
            <person name="Rose J.K.C."/>
            <person name="Tang K."/>
        </authorList>
    </citation>
    <scope>NUCLEOTIDE SEQUENCE [LARGE SCALE GENOMIC DNA]</scope>
    <source>
        <strain evidence="3">cv. Huhao1</strain>
        <tissue evidence="2">Leaf</tissue>
    </source>
</reference>
<protein>
    <submittedName>
        <fullName evidence="2">Protein FAR1-RELATED SEQUENCE 5</fullName>
    </submittedName>
</protein>
<name>A0A2U1NW21_ARTAN</name>
<evidence type="ECO:0000256" key="1">
    <source>
        <dbReference type="SAM" id="MobiDB-lite"/>
    </source>
</evidence>
<accession>A0A2U1NW21</accession>
<dbReference type="EMBL" id="PKPP01002089">
    <property type="protein sequence ID" value="PWA77701.1"/>
    <property type="molecule type" value="Genomic_DNA"/>
</dbReference>
<organism evidence="2 3">
    <name type="scientific">Artemisia annua</name>
    <name type="common">Sweet wormwood</name>
    <dbReference type="NCBI Taxonomy" id="35608"/>
    <lineage>
        <taxon>Eukaryota</taxon>
        <taxon>Viridiplantae</taxon>
        <taxon>Streptophyta</taxon>
        <taxon>Embryophyta</taxon>
        <taxon>Tracheophyta</taxon>
        <taxon>Spermatophyta</taxon>
        <taxon>Magnoliopsida</taxon>
        <taxon>eudicotyledons</taxon>
        <taxon>Gunneridae</taxon>
        <taxon>Pentapetalae</taxon>
        <taxon>asterids</taxon>
        <taxon>campanulids</taxon>
        <taxon>Asterales</taxon>
        <taxon>Asteraceae</taxon>
        <taxon>Asteroideae</taxon>
        <taxon>Anthemideae</taxon>
        <taxon>Artemisiinae</taxon>
        <taxon>Artemisia</taxon>
    </lineage>
</organism>
<gene>
    <name evidence="2" type="ORF">CTI12_AA087050</name>
</gene>
<sequence length="156" mass="17670">MTNRYGEKNEPIEKLTNEATFVVDECFYLLGKDEGKLGNFVEELKSIKKRIEDEVPKPPSRKKEIQNVVEDIYAVEKPKKPVVNNPSKGKTKGLSKEARRKSGREMALEEKSKPKRKCGYCGEKTNKHTKTTCPLNPKYIEKLAKIDAAKQATNAS</sequence>
<keyword evidence="3" id="KW-1185">Reference proteome</keyword>
<evidence type="ECO:0000313" key="2">
    <source>
        <dbReference type="EMBL" id="PWA77701.1"/>
    </source>
</evidence>
<comment type="caution">
    <text evidence="2">The sequence shown here is derived from an EMBL/GenBank/DDBJ whole genome shotgun (WGS) entry which is preliminary data.</text>
</comment>
<feature type="region of interest" description="Disordered" evidence="1">
    <location>
        <begin position="79"/>
        <end position="123"/>
    </location>
</feature>
<dbReference type="AlphaFoldDB" id="A0A2U1NW21"/>
<dbReference type="Proteomes" id="UP000245207">
    <property type="component" value="Unassembled WGS sequence"/>
</dbReference>
<feature type="compositionally biased region" description="Basic and acidic residues" evidence="1">
    <location>
        <begin position="103"/>
        <end position="112"/>
    </location>
</feature>
<proteinExistence type="predicted"/>
<evidence type="ECO:0000313" key="3">
    <source>
        <dbReference type="Proteomes" id="UP000245207"/>
    </source>
</evidence>
<feature type="compositionally biased region" description="Basic residues" evidence="1">
    <location>
        <begin position="89"/>
        <end position="102"/>
    </location>
</feature>